<keyword evidence="1" id="KW-1133">Transmembrane helix</keyword>
<sequence>MFFENGLKNSVIPVLKNIKHINYHKCVKMVLITSNSLNNILILKKAIYFLLPIYLNVMLTIYYSTSLEGIFDEGQF</sequence>
<dbReference type="EMBL" id="JACHED010000002">
    <property type="protein sequence ID" value="MBB6497019.1"/>
    <property type="molecule type" value="Genomic_DNA"/>
</dbReference>
<proteinExistence type="predicted"/>
<evidence type="ECO:0000313" key="5">
    <source>
        <dbReference type="Proteomes" id="UP000590564"/>
    </source>
</evidence>
<gene>
    <name evidence="3" type="ORF">HNP96_001060</name>
    <name evidence="2" type="ORF">MMJJ_02590</name>
</gene>
<evidence type="ECO:0000313" key="4">
    <source>
        <dbReference type="Proteomes" id="UP000239462"/>
    </source>
</evidence>
<evidence type="ECO:0000313" key="2">
    <source>
        <dbReference type="EMBL" id="AVB75677.1"/>
    </source>
</evidence>
<keyword evidence="1" id="KW-0812">Transmembrane</keyword>
<accession>A0A2L1C8K8</accession>
<dbReference type="Proteomes" id="UP000590564">
    <property type="component" value="Unassembled WGS sequence"/>
</dbReference>
<name>A0A2L1C8K8_METMI</name>
<dbReference type="AlphaFoldDB" id="A0A2L1C8K8"/>
<feature type="transmembrane region" description="Helical" evidence="1">
    <location>
        <begin position="46"/>
        <end position="64"/>
    </location>
</feature>
<keyword evidence="1" id="KW-0472">Membrane</keyword>
<evidence type="ECO:0000313" key="3">
    <source>
        <dbReference type="EMBL" id="MBB6497019.1"/>
    </source>
</evidence>
<reference evidence="2" key="2">
    <citation type="submission" date="2018-02" db="EMBL/GenBank/DDBJ databases">
        <title>Complete genome sequence of the Methanococcus maripaludis type strain JJ (DSM 2067), a model for selenoprotein synthesis in Archaea.</title>
        <authorList>
            <person name="Poehlein A."/>
            <person name="Heym D."/>
            <person name="Quitzke V."/>
            <person name="Fersch J."/>
            <person name="Daniel R."/>
            <person name="Rother M."/>
        </authorList>
    </citation>
    <scope>NUCLEOTIDE SEQUENCE [LARGE SCALE GENOMIC DNA]</scope>
    <source>
        <strain evidence="2">DSM 2067</strain>
    </source>
</reference>
<dbReference type="Proteomes" id="UP000239462">
    <property type="component" value="Chromosome"/>
</dbReference>
<evidence type="ECO:0000256" key="1">
    <source>
        <dbReference type="SAM" id="Phobius"/>
    </source>
</evidence>
<reference evidence="4" key="1">
    <citation type="journal article" date="2018" name="Genome Announc.">
        <title>Complete Genome Sequence of the Methanococcus maripaludis Type Strain JJ (DSM 2067), a Model for Selenoprotein Synthesis in Archaea.</title>
        <authorList>
            <person name="Poehlein A."/>
            <person name="Heym D."/>
            <person name="Quitzke V."/>
            <person name="Fersch J."/>
            <person name="Daniel R."/>
            <person name="Rother M."/>
        </authorList>
    </citation>
    <scope>NUCLEOTIDE SEQUENCE [LARGE SCALE GENOMIC DNA]</scope>
    <source>
        <strain evidence="4">DSM 2067</strain>
    </source>
</reference>
<organism evidence="2 4">
    <name type="scientific">Methanococcus maripaludis</name>
    <name type="common">Methanococcus deltae</name>
    <dbReference type="NCBI Taxonomy" id="39152"/>
    <lineage>
        <taxon>Archaea</taxon>
        <taxon>Methanobacteriati</taxon>
        <taxon>Methanobacteriota</taxon>
        <taxon>Methanomada group</taxon>
        <taxon>Methanococci</taxon>
        <taxon>Methanococcales</taxon>
        <taxon>Methanococcaceae</taxon>
        <taxon>Methanococcus</taxon>
    </lineage>
</organism>
<protein>
    <submittedName>
        <fullName evidence="2">Uncharacterized protein</fullName>
    </submittedName>
</protein>
<dbReference type="EMBL" id="CP026606">
    <property type="protein sequence ID" value="AVB75677.1"/>
    <property type="molecule type" value="Genomic_DNA"/>
</dbReference>
<reference evidence="3 5" key="3">
    <citation type="submission" date="2020-08" db="EMBL/GenBank/DDBJ databases">
        <title>Genomic Encyclopedia of Type Strains, Phase IV (KMG-V): Genome sequencing to study the core and pangenomes of soil and plant-associated prokaryotes.</title>
        <authorList>
            <person name="Whitman W."/>
        </authorList>
    </citation>
    <scope>NUCLEOTIDE SEQUENCE [LARGE SCALE GENOMIC DNA]</scope>
    <source>
        <strain evidence="3 5">D1</strain>
    </source>
</reference>
<dbReference type="KEGG" id="mmad:MMJJ_02590"/>